<evidence type="ECO:0000313" key="2">
    <source>
        <dbReference type="EMBL" id="KAA9018334.1"/>
    </source>
</evidence>
<name>A0A5J5HFR5_9BACI</name>
<protein>
    <submittedName>
        <fullName evidence="2">FixH family protein</fullName>
    </submittedName>
</protein>
<gene>
    <name evidence="2" type="ORF">F4V44_20195</name>
</gene>
<dbReference type="Proteomes" id="UP000326671">
    <property type="component" value="Unassembled WGS sequence"/>
</dbReference>
<proteinExistence type="predicted"/>
<dbReference type="AlphaFoldDB" id="A0A5J5HFR5"/>
<organism evidence="2 3">
    <name type="scientific">Niallia endozanthoxylica</name>
    <dbReference type="NCBI Taxonomy" id="2036016"/>
    <lineage>
        <taxon>Bacteria</taxon>
        <taxon>Bacillati</taxon>
        <taxon>Bacillota</taxon>
        <taxon>Bacilli</taxon>
        <taxon>Bacillales</taxon>
        <taxon>Bacillaceae</taxon>
        <taxon>Niallia</taxon>
    </lineage>
</organism>
<dbReference type="EMBL" id="VYKL01000034">
    <property type="protein sequence ID" value="KAA9018334.1"/>
    <property type="molecule type" value="Genomic_DNA"/>
</dbReference>
<evidence type="ECO:0000259" key="1">
    <source>
        <dbReference type="Pfam" id="PF13115"/>
    </source>
</evidence>
<keyword evidence="3" id="KW-1185">Reference proteome</keyword>
<sequence length="126" mass="14215">MFIYLLFCGLFVLSGCSKDEKSSEFPVLVEVVIETPETIKVNEEVVIKVLVTQGDEKVEDADKVEFEINKSGEETSEKIIGRHKGDGIYFITKTFQDVGEYSVIAHVTARDMYNMPKKEFTVVPAE</sequence>
<accession>A0A5J5HFR5</accession>
<feature type="domain" description="YtkA-like" evidence="1">
    <location>
        <begin position="29"/>
        <end position="106"/>
    </location>
</feature>
<evidence type="ECO:0000313" key="3">
    <source>
        <dbReference type="Proteomes" id="UP000326671"/>
    </source>
</evidence>
<comment type="caution">
    <text evidence="2">The sequence shown here is derived from an EMBL/GenBank/DDBJ whole genome shotgun (WGS) entry which is preliminary data.</text>
</comment>
<reference evidence="2 3" key="1">
    <citation type="submission" date="2019-09" db="EMBL/GenBank/DDBJ databases">
        <title>Whole genome sequences of isolates from the Mars Exploration Rovers.</title>
        <authorList>
            <person name="Seuylemezian A."/>
            <person name="Vaishampayan P."/>
        </authorList>
    </citation>
    <scope>NUCLEOTIDE SEQUENCE [LARGE SCALE GENOMIC DNA]</scope>
    <source>
        <strain evidence="2 3">MER_TA_151</strain>
    </source>
</reference>
<dbReference type="Pfam" id="PF13115">
    <property type="entry name" value="YtkA"/>
    <property type="match status" value="1"/>
</dbReference>
<dbReference type="OrthoDB" id="2679563at2"/>
<dbReference type="InterPro" id="IPR032693">
    <property type="entry name" value="YtkA-like_dom"/>
</dbReference>